<keyword evidence="3" id="KW-1185">Reference proteome</keyword>
<protein>
    <submittedName>
        <fullName evidence="2">(raccoon dog) hypothetical protein</fullName>
    </submittedName>
</protein>
<feature type="domain" description="Helicase C-terminal" evidence="1">
    <location>
        <begin position="220"/>
        <end position="257"/>
    </location>
</feature>
<comment type="caution">
    <text evidence="2">The sequence shown here is derived from an EMBL/GenBank/DDBJ whole genome shotgun (WGS) entry which is preliminary data.</text>
</comment>
<evidence type="ECO:0000313" key="3">
    <source>
        <dbReference type="Proteomes" id="UP000645828"/>
    </source>
</evidence>
<dbReference type="SUPFAM" id="SSF52540">
    <property type="entry name" value="P-loop containing nucleoside triphosphate hydrolases"/>
    <property type="match status" value="1"/>
</dbReference>
<dbReference type="Gene3D" id="3.40.50.300">
    <property type="entry name" value="P-loop containing nucleotide triphosphate hydrolases"/>
    <property type="match status" value="1"/>
</dbReference>
<proteinExistence type="predicted"/>
<organism evidence="2 3">
    <name type="scientific">Nyctereutes procyonoides</name>
    <name type="common">Raccoon dog</name>
    <name type="synonym">Canis procyonoides</name>
    <dbReference type="NCBI Taxonomy" id="34880"/>
    <lineage>
        <taxon>Eukaryota</taxon>
        <taxon>Metazoa</taxon>
        <taxon>Chordata</taxon>
        <taxon>Craniata</taxon>
        <taxon>Vertebrata</taxon>
        <taxon>Euteleostomi</taxon>
        <taxon>Mammalia</taxon>
        <taxon>Eutheria</taxon>
        <taxon>Laurasiatheria</taxon>
        <taxon>Carnivora</taxon>
        <taxon>Caniformia</taxon>
        <taxon>Canidae</taxon>
        <taxon>Nyctereutes</taxon>
    </lineage>
</organism>
<dbReference type="InterPro" id="IPR001650">
    <property type="entry name" value="Helicase_C-like"/>
</dbReference>
<sequence length="329" mass="37347">MEPEGIIKNNWNEIVDNFDDMNLSESLLPFYHPAMSHSSLIKGCYVIIQAPSGTGNTATLPSLGDSWGASCHACTEGTNACAKVQNLQVEAPYTIMGTPDCVFDMLNWGFLSPKYIKIHRFRTRSMTYPQSSIATPRWLLLSPKISSEVPDVTKKFMRDPIQNLEGIGQSCVNVEREKWKLDPLCDLYETSIMAPAVRFINTRKKVDWLIFSVKDGHPRLHHFRSGSSRILISTDGLAKGYDIQQVSFIINYELPTKGKIISADLVVVKRHGCNNIEAFYGTFLEEIPLNVADLIELYQEFSLWGAEEEQEMGRKGDKRWTSCHFFFFE</sequence>
<dbReference type="EMBL" id="CAJHUB010000651">
    <property type="protein sequence ID" value="CAD7669074.1"/>
    <property type="molecule type" value="Genomic_DNA"/>
</dbReference>
<dbReference type="InterPro" id="IPR027417">
    <property type="entry name" value="P-loop_NTPase"/>
</dbReference>
<accession>A0A811Y0N8</accession>
<evidence type="ECO:0000313" key="2">
    <source>
        <dbReference type="EMBL" id="CAD7669074.1"/>
    </source>
</evidence>
<dbReference type="PANTHER" id="PTHR47958">
    <property type="entry name" value="ATP-DEPENDENT RNA HELICASE DBP3"/>
    <property type="match status" value="1"/>
</dbReference>
<dbReference type="Pfam" id="PF00271">
    <property type="entry name" value="Helicase_C"/>
    <property type="match status" value="1"/>
</dbReference>
<dbReference type="Proteomes" id="UP000645828">
    <property type="component" value="Unassembled WGS sequence"/>
</dbReference>
<evidence type="ECO:0000259" key="1">
    <source>
        <dbReference type="Pfam" id="PF00271"/>
    </source>
</evidence>
<dbReference type="AlphaFoldDB" id="A0A811Y0N8"/>
<name>A0A811Y0N8_NYCPR</name>
<gene>
    <name evidence="2" type="ORF">NYPRO_LOCUS1868</name>
</gene>
<reference evidence="2" key="1">
    <citation type="submission" date="2020-12" db="EMBL/GenBank/DDBJ databases">
        <authorList>
            <consortium name="Molecular Ecology Group"/>
        </authorList>
    </citation>
    <scope>NUCLEOTIDE SEQUENCE</scope>
    <source>
        <strain evidence="2">TBG_1078</strain>
    </source>
</reference>